<dbReference type="RefSeq" id="WP_327099516.1">
    <property type="nucleotide sequence ID" value="NZ_CP109149.1"/>
</dbReference>
<dbReference type="PANTHER" id="PTHR43279">
    <property type="entry name" value="CATECHOL-2,3-DIOXYGENASE"/>
    <property type="match status" value="1"/>
</dbReference>
<feature type="domain" description="VOC" evidence="1">
    <location>
        <begin position="5"/>
        <end position="124"/>
    </location>
</feature>
<dbReference type="SUPFAM" id="SSF54593">
    <property type="entry name" value="Glyoxalase/Bleomycin resistance protein/Dihydroxybiphenyl dioxygenase"/>
    <property type="match status" value="1"/>
</dbReference>
<name>A0ABZ1YSM9_9NOCA</name>
<dbReference type="Gene3D" id="3.10.180.10">
    <property type="entry name" value="2,3-Dihydroxybiphenyl 1,2-Dioxygenase, domain 1"/>
    <property type="match status" value="1"/>
</dbReference>
<dbReference type="EMBL" id="CP109441">
    <property type="protein sequence ID" value="WUV46254.1"/>
    <property type="molecule type" value="Genomic_DNA"/>
</dbReference>
<dbReference type="PROSITE" id="PS51819">
    <property type="entry name" value="VOC"/>
    <property type="match status" value="1"/>
</dbReference>
<accession>A0ABZ1YSM9</accession>
<dbReference type="InterPro" id="IPR029068">
    <property type="entry name" value="Glyas_Bleomycin-R_OHBP_Dase"/>
</dbReference>
<reference evidence="2" key="1">
    <citation type="submission" date="2022-10" db="EMBL/GenBank/DDBJ databases">
        <title>The complete genomes of actinobacterial strains from the NBC collection.</title>
        <authorList>
            <person name="Joergensen T.S."/>
            <person name="Alvarez Arevalo M."/>
            <person name="Sterndorff E.B."/>
            <person name="Faurdal D."/>
            <person name="Vuksanovic O."/>
            <person name="Mourched A.-S."/>
            <person name="Charusanti P."/>
            <person name="Shaw S."/>
            <person name="Blin K."/>
            <person name="Weber T."/>
        </authorList>
    </citation>
    <scope>NUCLEOTIDE SEQUENCE</scope>
    <source>
        <strain evidence="2">NBC_01482</strain>
    </source>
</reference>
<keyword evidence="3" id="KW-1185">Reference proteome</keyword>
<dbReference type="InterPro" id="IPR037523">
    <property type="entry name" value="VOC_core"/>
</dbReference>
<sequence length="178" mass="19298">MPVQRLNHAVLFVSDVERSATFYREVLGFRQIGAIPGGVFLQAAGSANDHDLGLFRSTEPAAPHRTGRVGLYHLAWEVDTLRELGRVKDALRAADALTGASNHAVTKSLYGADPDGIEFEVCWLVPDAAIEQELRGMAAPTMPLDLAAEITRYGADTPGGKRTDHAVWQRFLASETAD</sequence>
<dbReference type="Pfam" id="PF00903">
    <property type="entry name" value="Glyoxalase"/>
    <property type="match status" value="1"/>
</dbReference>
<dbReference type="InterPro" id="IPR004360">
    <property type="entry name" value="Glyas_Fos-R_dOase_dom"/>
</dbReference>
<evidence type="ECO:0000259" key="1">
    <source>
        <dbReference type="PROSITE" id="PS51819"/>
    </source>
</evidence>
<organism evidence="2 3">
    <name type="scientific">Nocardia vinacea</name>
    <dbReference type="NCBI Taxonomy" id="96468"/>
    <lineage>
        <taxon>Bacteria</taxon>
        <taxon>Bacillati</taxon>
        <taxon>Actinomycetota</taxon>
        <taxon>Actinomycetes</taxon>
        <taxon>Mycobacteriales</taxon>
        <taxon>Nocardiaceae</taxon>
        <taxon>Nocardia</taxon>
    </lineage>
</organism>
<evidence type="ECO:0000313" key="3">
    <source>
        <dbReference type="Proteomes" id="UP001432062"/>
    </source>
</evidence>
<evidence type="ECO:0000313" key="2">
    <source>
        <dbReference type="EMBL" id="WUV46254.1"/>
    </source>
</evidence>
<proteinExistence type="predicted"/>
<dbReference type="Proteomes" id="UP001432062">
    <property type="component" value="Chromosome"/>
</dbReference>
<protein>
    <submittedName>
        <fullName evidence="2">VOC family protein</fullName>
    </submittedName>
</protein>
<dbReference type="PANTHER" id="PTHR43279:SF1">
    <property type="entry name" value="CATECHOL-2,3-DIOXYGENASE"/>
    <property type="match status" value="1"/>
</dbReference>
<gene>
    <name evidence="2" type="ORF">OG563_45590</name>
</gene>